<evidence type="ECO:0000313" key="3">
    <source>
        <dbReference type="Proteomes" id="UP000239590"/>
    </source>
</evidence>
<proteinExistence type="predicted"/>
<dbReference type="SUPFAM" id="SSF48317">
    <property type="entry name" value="Acid phosphatase/Vanadium-dependent haloperoxidase"/>
    <property type="match status" value="1"/>
</dbReference>
<dbReference type="Proteomes" id="UP000239590">
    <property type="component" value="Unassembled WGS sequence"/>
</dbReference>
<dbReference type="EMBL" id="PTRA01000001">
    <property type="protein sequence ID" value="PQA60026.1"/>
    <property type="molecule type" value="Genomic_DNA"/>
</dbReference>
<protein>
    <submittedName>
        <fullName evidence="2">Uncharacterized protein</fullName>
    </submittedName>
</protein>
<dbReference type="PROSITE" id="PS51257">
    <property type="entry name" value="PROKAR_LIPOPROTEIN"/>
    <property type="match status" value="1"/>
</dbReference>
<name>A0A2S7IQT3_9BACT</name>
<dbReference type="InterPro" id="IPR052559">
    <property type="entry name" value="V-haloperoxidase"/>
</dbReference>
<comment type="caution">
    <text evidence="2">The sequence shown here is derived from an EMBL/GenBank/DDBJ whole genome shotgun (WGS) entry which is preliminary data.</text>
</comment>
<evidence type="ECO:0000256" key="1">
    <source>
        <dbReference type="SAM" id="SignalP"/>
    </source>
</evidence>
<dbReference type="RefSeq" id="WP_104711958.1">
    <property type="nucleotide sequence ID" value="NZ_PTRA01000001.1"/>
</dbReference>
<dbReference type="AlphaFoldDB" id="A0A2S7IQT3"/>
<keyword evidence="3" id="KW-1185">Reference proteome</keyword>
<dbReference type="CDD" id="cd03398">
    <property type="entry name" value="PAP2_haloperoxidase"/>
    <property type="match status" value="1"/>
</dbReference>
<gene>
    <name evidence="2" type="ORF">C5O19_10515</name>
</gene>
<reference evidence="3" key="1">
    <citation type="submission" date="2018-02" db="EMBL/GenBank/DDBJ databases">
        <title>Genome sequencing of Solimonas sp. HR-BB.</title>
        <authorList>
            <person name="Lee Y."/>
            <person name="Jeon C.O."/>
        </authorList>
    </citation>
    <scope>NUCLEOTIDE SEQUENCE [LARGE SCALE GENOMIC DNA]</scope>
    <source>
        <strain evidence="3">HR-U</strain>
    </source>
</reference>
<keyword evidence="1" id="KW-0732">Signal</keyword>
<dbReference type="OrthoDB" id="7793240at2"/>
<feature type="signal peptide" evidence="1">
    <location>
        <begin position="1"/>
        <end position="24"/>
    </location>
</feature>
<sequence>MNHYKPFLLLLLLGGLLTACQSTSRVQTLDPKSPESVHSCVKKLTDVIVYDIFSPPVASRIYTYTALAAYEAGRFEDSSQPSLTQHLNDFPAMPKPEAGQSYAYTLAGVKAFCFVAEKLTFSKDTIRQFEARLLERFRVSVDKPTYERSIAFGEQIAKKIMERAAKDHYKETRGMERYSIKQDIEDKWLPTPPDYSDAVEPYWGLISPMGMDSASQFKPERPYPYSRNPQSPFWKEVVKVYETGNALDEEKKAIARFWDDNPFVSQHSGHLMIGRKKMTPGGHWMAIAGLAARQTKANWVKSAQGYALTASALLDGFISCWDEKYRSEYLRPVTVIDKFLNPRWESYLQTPPFPEYTSGHSVISASAASVLSQLYGANFAFHDTTEKEYGHGERSFHSFMEAAEQAGISRMYGGIHYEFSCKRGMEQGKKVGSWLLLKTGLSASLAQR</sequence>
<dbReference type="PANTHER" id="PTHR34599">
    <property type="entry name" value="PEROXIDASE-RELATED"/>
    <property type="match status" value="1"/>
</dbReference>
<dbReference type="InterPro" id="IPR036938">
    <property type="entry name" value="PAP2/HPO_sf"/>
</dbReference>
<dbReference type="PANTHER" id="PTHR34599:SF2">
    <property type="entry name" value="TRAF-TYPE DOMAIN-CONTAINING PROTEIN"/>
    <property type="match status" value="1"/>
</dbReference>
<evidence type="ECO:0000313" key="2">
    <source>
        <dbReference type="EMBL" id="PQA60026.1"/>
    </source>
</evidence>
<organism evidence="2 3">
    <name type="scientific">Siphonobacter curvatus</name>
    <dbReference type="NCBI Taxonomy" id="2094562"/>
    <lineage>
        <taxon>Bacteria</taxon>
        <taxon>Pseudomonadati</taxon>
        <taxon>Bacteroidota</taxon>
        <taxon>Cytophagia</taxon>
        <taxon>Cytophagales</taxon>
        <taxon>Cytophagaceae</taxon>
        <taxon>Siphonobacter</taxon>
    </lineage>
</organism>
<dbReference type="Gene3D" id="1.10.606.20">
    <property type="match status" value="1"/>
</dbReference>
<accession>A0A2S7IQT3</accession>
<feature type="chain" id="PRO_5015447507" evidence="1">
    <location>
        <begin position="25"/>
        <end position="448"/>
    </location>
</feature>